<evidence type="ECO:0000256" key="1">
    <source>
        <dbReference type="ARBA" id="ARBA00010163"/>
    </source>
</evidence>
<dbReference type="InterPro" id="IPR018778">
    <property type="entry name" value="T7SS_EssB"/>
</dbReference>
<keyword evidence="3" id="KW-1133">Transmembrane helix</keyword>
<feature type="transmembrane region" description="Helical" evidence="3">
    <location>
        <begin position="220"/>
        <end position="243"/>
    </location>
</feature>
<protein>
    <submittedName>
        <fullName evidence="4">Type VII secretion protein EssB</fullName>
    </submittedName>
</protein>
<feature type="compositionally biased region" description="Basic and acidic residues" evidence="2">
    <location>
        <begin position="379"/>
        <end position="388"/>
    </location>
</feature>
<sequence>MEEEKVSYFEKQLDATLVKNEHSYTITFQKTRLKLHDPLEIHFLIDSDSLIDRDLETTEDTIEIIVKPNESLHDFALIHSKDTYAKWLLIDQLLKKVQQHSLTRLNLFICPENILFDESFEPYFLHYGVAESLPPYYIDQESSFQELKATLATIIDPKYTFKEYLSYSQTLRLTGPAKELMDSKSTNEILFITQEAISTIEAESKEQVHIKRKNWLINRYLLIGSFVILVPLMALTIYGYWFFIPEKNAYIKSSEHYINADFSSVINELESYKAERMPYVVQYELANAYLATESLTEEQRENLQRTITLQSNESVFHYWIHLGRGENEEAIEIARSMEYELVVLGLLKYKDEITNDQSLNSEEREQLLSETQSELDSFIDEREQQREQEESEEQDQEADAEVTEEQPDDNQEEAEEQENNEENNDEEENEEEGDEENDEE</sequence>
<evidence type="ECO:0000313" key="4">
    <source>
        <dbReference type="EMBL" id="MDQ0208510.1"/>
    </source>
</evidence>
<name>A0ABT9YKV9_9BACI</name>
<dbReference type="Gene3D" id="1.10.510.10">
    <property type="entry name" value="Transferase(Phosphotransferase) domain 1"/>
    <property type="match status" value="1"/>
</dbReference>
<feature type="compositionally biased region" description="Acidic residues" evidence="2">
    <location>
        <begin position="389"/>
        <end position="440"/>
    </location>
</feature>
<evidence type="ECO:0000256" key="3">
    <source>
        <dbReference type="SAM" id="Phobius"/>
    </source>
</evidence>
<comment type="caution">
    <text evidence="4">The sequence shown here is derived from an EMBL/GenBank/DDBJ whole genome shotgun (WGS) entry which is preliminary data.</text>
</comment>
<evidence type="ECO:0000313" key="5">
    <source>
        <dbReference type="Proteomes" id="UP001225034"/>
    </source>
</evidence>
<accession>A0ABT9YKV9</accession>
<keyword evidence="3" id="KW-0472">Membrane</keyword>
<proteinExistence type="inferred from homology"/>
<dbReference type="NCBIfam" id="TIGR03926">
    <property type="entry name" value="T7_EssB"/>
    <property type="match status" value="1"/>
</dbReference>
<dbReference type="InterPro" id="IPR042565">
    <property type="entry name" value="T7SS_EssB_C"/>
</dbReference>
<dbReference type="Pfam" id="PF10140">
    <property type="entry name" value="YukC"/>
    <property type="match status" value="1"/>
</dbReference>
<dbReference type="Proteomes" id="UP001225034">
    <property type="component" value="Unassembled WGS sequence"/>
</dbReference>
<reference evidence="4 5" key="1">
    <citation type="submission" date="2023-07" db="EMBL/GenBank/DDBJ databases">
        <title>Genomic Encyclopedia of Type Strains, Phase IV (KMG-IV): sequencing the most valuable type-strain genomes for metagenomic binning, comparative biology and taxonomic classification.</title>
        <authorList>
            <person name="Goeker M."/>
        </authorList>
    </citation>
    <scope>NUCLEOTIDE SEQUENCE [LARGE SCALE GENOMIC DNA]</scope>
    <source>
        <strain evidence="4 5">DSM 19154</strain>
    </source>
</reference>
<comment type="similarity">
    <text evidence="1">Belongs to the EssB family.</text>
</comment>
<evidence type="ECO:0000256" key="2">
    <source>
        <dbReference type="SAM" id="MobiDB-lite"/>
    </source>
</evidence>
<gene>
    <name evidence="4" type="ORF">J2S05_003321</name>
</gene>
<dbReference type="Gene3D" id="1.25.40.680">
    <property type="entry name" value="Type VII secretion system EssB, C-terminal-like domain"/>
    <property type="match status" value="1"/>
</dbReference>
<dbReference type="RefSeq" id="WP_306984610.1">
    <property type="nucleotide sequence ID" value="NZ_JAUSUA010000005.1"/>
</dbReference>
<organism evidence="4 5">
    <name type="scientific">Alkalicoccobacillus murimartini</name>
    <dbReference type="NCBI Taxonomy" id="171685"/>
    <lineage>
        <taxon>Bacteria</taxon>
        <taxon>Bacillati</taxon>
        <taxon>Bacillota</taxon>
        <taxon>Bacilli</taxon>
        <taxon>Bacillales</taxon>
        <taxon>Bacillaceae</taxon>
        <taxon>Alkalicoccobacillus</taxon>
    </lineage>
</organism>
<feature type="region of interest" description="Disordered" evidence="2">
    <location>
        <begin position="378"/>
        <end position="440"/>
    </location>
</feature>
<keyword evidence="3" id="KW-0812">Transmembrane</keyword>
<keyword evidence="5" id="KW-1185">Reference proteome</keyword>
<dbReference type="EMBL" id="JAUSUA010000005">
    <property type="protein sequence ID" value="MDQ0208510.1"/>
    <property type="molecule type" value="Genomic_DNA"/>
</dbReference>